<sequence>MVYLHRPVRVVLAFFVALLCCGAAQADLCTSGGQTYECSTAQRGWFTPQGSSVLGALRFDGPVSISGAASCAAYYGEGFHQGSNGNEDYTLSSCSVGAATQIDGDYAASQCQCIRTGLVTGEVRTTFMNWTVNGPYCQNPQPGPNDGPSWPLRSREDATGKTVCLTPLTSISITGPAAARTGQIVRFNARLTNYASVPAGVAINVTAPGASTASGQADATGNFSFLMKMPPKGGTLTLTGQCSGCGAPATKKVALAAPIDNSCPVGNPVSPATGQKTQDEEDWRDAGENPLRLTRFYRSYGAPPAGFGPNWSHDYAARIVASGAGMSVELGDGATYIFSLDSAGVWRSDTSADQLTAIGNTMQFTRAGDDTRMLFQTSTGRLLSITQRNGWTTTAQYNAFGLASVTNAFGRAITFSRTSLGYITAVTLPDGRVIRYAYTGAMLGRVTYADNTARNYLYEDARWPDALTGINDELNNRFATYTYDAMGRAASTAHIGNVDSYTFTYSDGAGQATQVIDPLGTQRNYQYQNDSGTVQLAASNGPFDGRGIASQTFGEGNLPSSETDFTGTQTAYTWDASRKLVTAMTRAAGTPQAQTVSIQWHPAFALPALVTERGRTTAFTYDGVGNLLTQAVTDLATAQTRTWVWTYNSQNLADSMTQPNGVVWRYGYDSAGNRTSVKNPLGQETTYTFDGAGRPTSRTDPNGLQTGFAYDARGRLYSTVHNGEATTFTYTPTGQVASATLPNGYRIDYSYDAAHRLYYAADNRGAAVLYTLDSSGNRVGEQVSDINGTIALNTARVINALNQVAAIQGGQGQSTTFSYDANGEPKDTTDPLQHTTTQTLDALRRVRAVTLADGSSVNQSWNQLDQLTQVTDPKGVQTSYTRNAFGDVLAEASPDTGTYTYQRDSNGQITAVTDAKGNTRTIIRDAAGRPTEIRHDAQHVDAYVWDGDQTGYLRSIQDSSGNTIFQRDNEGRVLTKTQAVNDNPSSPSQYKLSYTYANGDLASVAYPSGLKVFYRRQAGRITSIDVQEPGGTIRKPKPVVSFVSALAHTALGQPQSWMWSNGDAANRVFDTDGRIVQSEVAYFNYDPASRLTDVVQNLWAGRTVPQSDGTTQTELYQTTLGWSAGYDSRNRLTSFSRPGSTATYSYDANSNRLSSVEKTTSDTDLNGDFDDVDLAKATGQNLTIDANSNKLLGFTQTVTTTNRGRTRSVVTSTVNYALDANGAMTTDGLRTFDYDATGRLAKVDVVNNGESAQVRYLHNALGQRVFKSVPEAEQTLPDAQTLSPGFLDWLKQNFKWLFNTTSTVTSVGTAYIYDEGGNLLGEYDNGSALGKGRTEYIWLPTDSGQSMPIGFYRNGKFFAVHTDHLGTPRLVTDEAKKPVWQLPYSAFGNNKPTGVLQATLKPTQALTNQPVLLKSTAAVEFNLRFPGQYFDAESNLNYNYFRTYAPGSGRYTQPDPIGLDGGWNRYLYGGGSPLVSTDPRGESPLAGASYGGRVGAAAGSLFGPIGTGVGLVVGAGVGAAIGWYVTGPMLQEKTPSTGNPGEWHTNPADGKPGNGQERLYGPNGNPEVDIDWHPDHGAGKPHGHNWDNGRRGPGVPLSPWPRDRVINGCPRP</sequence>
<feature type="domain" description="Teneurin-like YD-shell" evidence="5">
    <location>
        <begin position="617"/>
        <end position="767"/>
    </location>
</feature>
<dbReference type="OrthoDB" id="8552614at2"/>
<feature type="chain" id="PRO_5032909104" description="RHS repeat-associated core domain-containing protein" evidence="3">
    <location>
        <begin position="27"/>
        <end position="1612"/>
    </location>
</feature>
<comment type="caution">
    <text evidence="6">The sequence shown here is derived from an EMBL/GenBank/DDBJ whole genome shotgun (WGS) entry which is preliminary data.</text>
</comment>
<feature type="domain" description="DUF6531" evidence="4">
    <location>
        <begin position="266"/>
        <end position="338"/>
    </location>
</feature>
<dbReference type="NCBIfam" id="TIGR01643">
    <property type="entry name" value="YD_repeat_2x"/>
    <property type="match status" value="7"/>
</dbReference>
<evidence type="ECO:0000256" key="2">
    <source>
        <dbReference type="SAM" id="MobiDB-lite"/>
    </source>
</evidence>
<feature type="signal peptide" evidence="3">
    <location>
        <begin position="1"/>
        <end position="26"/>
    </location>
</feature>
<dbReference type="InterPro" id="IPR056823">
    <property type="entry name" value="TEN-like_YD-shell"/>
</dbReference>
<accession>A0A844B5B9</accession>
<evidence type="ECO:0000256" key="1">
    <source>
        <dbReference type="ARBA" id="ARBA00022737"/>
    </source>
</evidence>
<keyword evidence="3" id="KW-0732">Signal</keyword>
<feature type="region of interest" description="Disordered" evidence="2">
    <location>
        <begin position="1532"/>
        <end position="1612"/>
    </location>
</feature>
<keyword evidence="7" id="KW-1185">Reference proteome</keyword>
<dbReference type="EMBL" id="WJBU01000005">
    <property type="protein sequence ID" value="MRD46707.1"/>
    <property type="molecule type" value="Genomic_DNA"/>
</dbReference>
<dbReference type="InterPro" id="IPR031325">
    <property type="entry name" value="RHS_repeat"/>
</dbReference>
<dbReference type="Pfam" id="PF20148">
    <property type="entry name" value="DUF6531"/>
    <property type="match status" value="1"/>
</dbReference>
<organism evidence="6 7">
    <name type="scientific">Caenimonas koreensis DSM 17982</name>
    <dbReference type="NCBI Taxonomy" id="1121255"/>
    <lineage>
        <taxon>Bacteria</taxon>
        <taxon>Pseudomonadati</taxon>
        <taxon>Pseudomonadota</taxon>
        <taxon>Betaproteobacteria</taxon>
        <taxon>Burkholderiales</taxon>
        <taxon>Comamonadaceae</taxon>
        <taxon>Caenimonas</taxon>
    </lineage>
</organism>
<evidence type="ECO:0000259" key="5">
    <source>
        <dbReference type="Pfam" id="PF25023"/>
    </source>
</evidence>
<evidence type="ECO:0000313" key="6">
    <source>
        <dbReference type="EMBL" id="MRD46707.1"/>
    </source>
</evidence>
<gene>
    <name evidence="6" type="ORF">GHT07_05435</name>
</gene>
<dbReference type="Proteomes" id="UP000487350">
    <property type="component" value="Unassembled WGS sequence"/>
</dbReference>
<protein>
    <recommendedName>
        <fullName evidence="8">RHS repeat-associated core domain-containing protein</fullName>
    </recommendedName>
</protein>
<dbReference type="InterPro" id="IPR022385">
    <property type="entry name" value="Rhs_assc_core"/>
</dbReference>
<feature type="compositionally biased region" description="Basic and acidic residues" evidence="2">
    <location>
        <begin position="1570"/>
        <end position="1590"/>
    </location>
</feature>
<dbReference type="Pfam" id="PF05593">
    <property type="entry name" value="RHS_repeat"/>
    <property type="match status" value="2"/>
</dbReference>
<dbReference type="Gene3D" id="2.180.10.10">
    <property type="entry name" value="RHS repeat-associated core"/>
    <property type="match status" value="3"/>
</dbReference>
<dbReference type="PANTHER" id="PTHR32305:SF15">
    <property type="entry name" value="PROTEIN RHSA-RELATED"/>
    <property type="match status" value="1"/>
</dbReference>
<dbReference type="InterPro" id="IPR006530">
    <property type="entry name" value="YD"/>
</dbReference>
<name>A0A844B5B9_9BURK</name>
<dbReference type="Pfam" id="PF25023">
    <property type="entry name" value="TEN_YD-shell"/>
    <property type="match status" value="1"/>
</dbReference>
<keyword evidence="1" id="KW-0677">Repeat</keyword>
<dbReference type="PANTHER" id="PTHR32305">
    <property type="match status" value="1"/>
</dbReference>
<proteinExistence type="predicted"/>
<dbReference type="InterPro" id="IPR050708">
    <property type="entry name" value="T6SS_VgrG/RHS"/>
</dbReference>
<reference evidence="6 7" key="1">
    <citation type="submission" date="2019-11" db="EMBL/GenBank/DDBJ databases">
        <title>Caenimonas koreensis gen. nov., sp. nov., isolated from activated sludge.</title>
        <authorList>
            <person name="Seung H.R."/>
        </authorList>
    </citation>
    <scope>NUCLEOTIDE SEQUENCE [LARGE SCALE GENOMIC DNA]</scope>
    <source>
        <strain evidence="6 7">EMB320</strain>
    </source>
</reference>
<dbReference type="NCBIfam" id="TIGR03696">
    <property type="entry name" value="Rhs_assc_core"/>
    <property type="match status" value="1"/>
</dbReference>
<evidence type="ECO:0000259" key="4">
    <source>
        <dbReference type="Pfam" id="PF20148"/>
    </source>
</evidence>
<evidence type="ECO:0000256" key="3">
    <source>
        <dbReference type="SAM" id="SignalP"/>
    </source>
</evidence>
<dbReference type="InterPro" id="IPR045351">
    <property type="entry name" value="DUF6531"/>
</dbReference>
<evidence type="ECO:0008006" key="8">
    <source>
        <dbReference type="Google" id="ProtNLM"/>
    </source>
</evidence>
<evidence type="ECO:0000313" key="7">
    <source>
        <dbReference type="Proteomes" id="UP000487350"/>
    </source>
</evidence>